<accession>A0A1H7X1W4</accession>
<evidence type="ECO:0000259" key="1">
    <source>
        <dbReference type="PROSITE" id="PS50042"/>
    </source>
</evidence>
<dbReference type="Pfam" id="PF00027">
    <property type="entry name" value="cNMP_binding"/>
    <property type="match status" value="1"/>
</dbReference>
<dbReference type="STRING" id="295069.SAMN05421856_102156"/>
<dbReference type="SUPFAM" id="SSF51206">
    <property type="entry name" value="cAMP-binding domain-like"/>
    <property type="match status" value="1"/>
</dbReference>
<sequence length="179" mass="20762">MLRSLGVFSDFEVQLFNQNIETKIVEKNEVLLSEGEISKSIFFIKTGALFQVQKIDDGEKIIDLNIQNDWVFNFDSLTNQIPSNTIIKAFTRSEVVELKLENLHKLISISQNFLQLNKIFNSLSAKIHIYDSNLNPTEKYNYLLSNKPQIIKIFPLNMIASYLKMRQETLSRVRANVIF</sequence>
<dbReference type="AlphaFoldDB" id="A0A1H7X1W4"/>
<dbReference type="PROSITE" id="PS50042">
    <property type="entry name" value="CNMP_BINDING_3"/>
    <property type="match status" value="1"/>
</dbReference>
<dbReference type="GO" id="GO:0016301">
    <property type="term" value="F:kinase activity"/>
    <property type="evidence" value="ECO:0007669"/>
    <property type="project" value="UniProtKB-KW"/>
</dbReference>
<keyword evidence="2" id="KW-0808">Transferase</keyword>
<dbReference type="RefSeq" id="WP_089998751.1">
    <property type="nucleotide sequence ID" value="NZ_FOBV01000002.1"/>
</dbReference>
<evidence type="ECO:0000313" key="2">
    <source>
        <dbReference type="EMBL" id="SEM27743.1"/>
    </source>
</evidence>
<dbReference type="CDD" id="cd00038">
    <property type="entry name" value="CAP_ED"/>
    <property type="match status" value="1"/>
</dbReference>
<keyword evidence="3" id="KW-1185">Reference proteome</keyword>
<keyword evidence="2" id="KW-0418">Kinase</keyword>
<organism evidence="2 3">
    <name type="scientific">Chryseobacterium taichungense</name>
    <dbReference type="NCBI Taxonomy" id="295069"/>
    <lineage>
        <taxon>Bacteria</taxon>
        <taxon>Pseudomonadati</taxon>
        <taxon>Bacteroidota</taxon>
        <taxon>Flavobacteriia</taxon>
        <taxon>Flavobacteriales</taxon>
        <taxon>Weeksellaceae</taxon>
        <taxon>Chryseobacterium group</taxon>
        <taxon>Chryseobacterium</taxon>
    </lineage>
</organism>
<dbReference type="OrthoDB" id="792939at2"/>
<proteinExistence type="predicted"/>
<dbReference type="Gene3D" id="2.60.120.10">
    <property type="entry name" value="Jelly Rolls"/>
    <property type="match status" value="1"/>
</dbReference>
<gene>
    <name evidence="2" type="ORF">SAMN05421856_102156</name>
</gene>
<evidence type="ECO:0000313" key="3">
    <source>
        <dbReference type="Proteomes" id="UP000199450"/>
    </source>
</evidence>
<name>A0A1H7X1W4_9FLAO</name>
<reference evidence="3" key="1">
    <citation type="submission" date="2016-10" db="EMBL/GenBank/DDBJ databases">
        <authorList>
            <person name="Varghese N."/>
            <person name="Submissions S."/>
        </authorList>
    </citation>
    <scope>NUCLEOTIDE SEQUENCE [LARGE SCALE GENOMIC DNA]</scope>
    <source>
        <strain evidence="3">DSM 17453</strain>
    </source>
</reference>
<dbReference type="EMBL" id="FOBV01000002">
    <property type="protein sequence ID" value="SEM27743.1"/>
    <property type="molecule type" value="Genomic_DNA"/>
</dbReference>
<feature type="domain" description="Cyclic nucleotide-binding" evidence="1">
    <location>
        <begin position="20"/>
        <end position="107"/>
    </location>
</feature>
<dbReference type="InterPro" id="IPR000595">
    <property type="entry name" value="cNMP-bd_dom"/>
</dbReference>
<dbReference type="InterPro" id="IPR018490">
    <property type="entry name" value="cNMP-bd_dom_sf"/>
</dbReference>
<dbReference type="InterPro" id="IPR014710">
    <property type="entry name" value="RmlC-like_jellyroll"/>
</dbReference>
<protein>
    <submittedName>
        <fullName evidence="2">cAMP-binding domain of CRP or a regulatory subunit of cAMP-dependent protein kinases</fullName>
    </submittedName>
</protein>
<dbReference type="Proteomes" id="UP000199450">
    <property type="component" value="Unassembled WGS sequence"/>
</dbReference>